<evidence type="ECO:0000256" key="2">
    <source>
        <dbReference type="PIRNR" id="PIRNR037475"/>
    </source>
</evidence>
<keyword evidence="2" id="KW-0963">Cytoplasm</keyword>
<feature type="compositionally biased region" description="Basic and acidic residues" evidence="3">
    <location>
        <begin position="641"/>
        <end position="659"/>
    </location>
</feature>
<feature type="compositionally biased region" description="Basic and acidic residues" evidence="3">
    <location>
        <begin position="552"/>
        <end position="561"/>
    </location>
</feature>
<dbReference type="GO" id="GO:0048066">
    <property type="term" value="P:developmental pigmentation"/>
    <property type="evidence" value="ECO:0007669"/>
    <property type="project" value="TreeGrafter"/>
</dbReference>
<feature type="compositionally biased region" description="Polar residues" evidence="3">
    <location>
        <begin position="622"/>
        <end position="636"/>
    </location>
</feature>
<feature type="region of interest" description="Disordered" evidence="3">
    <location>
        <begin position="621"/>
        <end position="666"/>
    </location>
</feature>
<dbReference type="GO" id="GO:0031084">
    <property type="term" value="C:BLOC-2 complex"/>
    <property type="evidence" value="ECO:0007669"/>
    <property type="project" value="UniProtKB-UniRule"/>
</dbReference>
<dbReference type="EMBL" id="KB030484">
    <property type="protein sequence ID" value="ELK15961.1"/>
    <property type="molecule type" value="Genomic_DNA"/>
</dbReference>
<dbReference type="InterPro" id="IPR035431">
    <property type="entry name" value="HPS5"/>
</dbReference>
<dbReference type="PIRSF" id="PIRSF037475">
    <property type="entry name" value="BLOC-2_complex_Hps5"/>
    <property type="match status" value="1"/>
</dbReference>
<name>L5KY94_PTEAL</name>
<dbReference type="Pfam" id="PF23756">
    <property type="entry name" value="Beta-prop_HPS5"/>
    <property type="match status" value="1"/>
</dbReference>
<accession>L5KY94</accession>
<feature type="domain" description="HPS5-like beta-propeller" evidence="4">
    <location>
        <begin position="35"/>
        <end position="308"/>
    </location>
</feature>
<dbReference type="Proteomes" id="UP000010552">
    <property type="component" value="Unassembled WGS sequence"/>
</dbReference>
<comment type="subunit">
    <text evidence="2">Component of the biogenesis of lysosome-related organelles complex-2 (or BLOC2) composed of HPS3, HPS5 and HPS6.</text>
</comment>
<organism evidence="6 7">
    <name type="scientific">Pteropus alecto</name>
    <name type="common">Black flying fox</name>
    <dbReference type="NCBI Taxonomy" id="9402"/>
    <lineage>
        <taxon>Eukaryota</taxon>
        <taxon>Metazoa</taxon>
        <taxon>Chordata</taxon>
        <taxon>Craniata</taxon>
        <taxon>Vertebrata</taxon>
        <taxon>Euteleostomi</taxon>
        <taxon>Mammalia</taxon>
        <taxon>Eutheria</taxon>
        <taxon>Laurasiatheria</taxon>
        <taxon>Chiroptera</taxon>
        <taxon>Yinpterochiroptera</taxon>
        <taxon>Pteropodoidea</taxon>
        <taxon>Pteropodidae</taxon>
        <taxon>Pteropodinae</taxon>
        <taxon>Pteropus</taxon>
    </lineage>
</organism>
<evidence type="ECO:0000259" key="5">
    <source>
        <dbReference type="Pfam" id="PF23758"/>
    </source>
</evidence>
<dbReference type="PANTHER" id="PTHR23287:SF18">
    <property type="entry name" value="BLOC-2 COMPLEX MEMBER HPS5"/>
    <property type="match status" value="1"/>
</dbReference>
<dbReference type="eggNOG" id="KOG3621">
    <property type="taxonomic scope" value="Eukaryota"/>
</dbReference>
<sequence>MTFVPMIQEPYSHVLAEFETLDPLLSALRLDSSRLKEGAISQVACCLHDDDYVAVATSQGLVVVWELNQERRGKPERICVSSEHKGRKITALCWDTAILRVFVGDHMGKVSAIKLNTSKQVKAAAAFVMFPVQTITTVDSCVVQLDYLDGRLLISSLTRSFLCDTEREKFWKIGNKERDGEYGACFFPGRCSAGQQPLIYCARPGSRMWEVNFDGEVISTHQFKKLLSSPPLPVITLRSEPQYDHTVTSSQSLSFPKLLHISEHCVLTWTERGIYIFIPQNVQVLLWSEVKDIQDVAVCKNELFCLHLNGKISHLSLLSVERCVERLLRRGLWNLAACTCCLFQNSVIAGKGRKSLTVDKLEYLKSQLDITTSSDLISQLEELILKFEPLDSACSSRRSSISSHESFSILDSGIYRIISSRRGSQSDEDSCSLHSQTLSEDERLKEFTSQQEEDQPDQCFSSHGNEDNVSRVPVTYETDKNETFLPFGIPLSFRSPSPLVSLQAVKESVSSFVRKTTGKIGTLHTSPDLKVRPEPKGDEQSCEEDVSPVTCPKEEDTEGKQEVTSQPSEEDKFQELKIATVEAVTKLQDPLVLFEPKSLRMVLQEWLSQLEKTFVMKDFSGISDTGNSSMTSNQDVLSLDESQKGILDEDNEREKKDSLGNEDTVDQTSCESVNSLREPLDDLFRVCPPCSIANSLQKDLAELTTLCLELNVLNSEIKSTNGHVDHTSQQCSPEILACQFLKKYFFLLDLRRAKESIKLSYANSPCVWDTFVEGLKEMASSNPTYMVTEEGDLPTRLKLVDDSVPFDSPLLIAYAAQLYEKFGESALRSLIKFYPSILPLDVMQLCHHHPAQFLAYLDSLVKSRPEDQRPSFLESLLQPESLRLDWLLLAVSHDAPPSTSTLDDEGNPRPHSHLFSWGYSQLILHLIKLPADFTTKEKMTDICRSRGFWHGYLTLCLELERRREAFTNIVYLNDMSLMEGDSGWIPETMEEWKLLLHLVQNKSTKPVPQKSPNGNFSDGPSPINVENVALLLAKAMGPDRAWSLLQECGLTLELSEKFTRTCDILRIAEKRQR</sequence>
<evidence type="ECO:0000313" key="6">
    <source>
        <dbReference type="EMBL" id="ELK15961.1"/>
    </source>
</evidence>
<comment type="function">
    <text evidence="2">May regulate the synthesis and function of lysosomes and of highly specialized organelles, such as melanosomes and platelet dense granules.</text>
</comment>
<dbReference type="Gene3D" id="2.130.10.10">
    <property type="entry name" value="YVTN repeat-like/Quinoprotein amine dehydrogenase"/>
    <property type="match status" value="1"/>
</dbReference>
<protein>
    <recommendedName>
        <fullName evidence="2">Hermansky-Pudlak syndrome 5 protein homolog</fullName>
    </recommendedName>
</protein>
<evidence type="ECO:0000256" key="3">
    <source>
        <dbReference type="SAM" id="MobiDB-lite"/>
    </source>
</evidence>
<dbReference type="GO" id="GO:0005829">
    <property type="term" value="C:cytosol"/>
    <property type="evidence" value="ECO:0007669"/>
    <property type="project" value="UniProtKB-SubCell"/>
</dbReference>
<dbReference type="SUPFAM" id="SSF50978">
    <property type="entry name" value="WD40 repeat-like"/>
    <property type="match status" value="1"/>
</dbReference>
<evidence type="ECO:0000256" key="1">
    <source>
        <dbReference type="ARBA" id="ARBA00010697"/>
    </source>
</evidence>
<feature type="compositionally biased region" description="Basic and acidic residues" evidence="3">
    <location>
        <begin position="527"/>
        <end position="539"/>
    </location>
</feature>
<dbReference type="InterPro" id="IPR056499">
    <property type="entry name" value="Beta-prop_HPS5-like"/>
</dbReference>
<dbReference type="AlphaFoldDB" id="L5KY94"/>
<dbReference type="Pfam" id="PF23758">
    <property type="entry name" value="TPR_HPS5"/>
    <property type="match status" value="1"/>
</dbReference>
<gene>
    <name evidence="6" type="ORF">PAL_GLEAN10017964</name>
</gene>
<dbReference type="PANTHER" id="PTHR23287">
    <property type="entry name" value="RUBY-EYE2-LIKE PROTEIN"/>
    <property type="match status" value="1"/>
</dbReference>
<dbReference type="InterPro" id="IPR036322">
    <property type="entry name" value="WD40_repeat_dom_sf"/>
</dbReference>
<evidence type="ECO:0000313" key="7">
    <source>
        <dbReference type="Proteomes" id="UP000010552"/>
    </source>
</evidence>
<proteinExistence type="inferred from homology"/>
<dbReference type="InterPro" id="IPR056445">
    <property type="entry name" value="TPR_HPS5"/>
</dbReference>
<reference evidence="7" key="1">
    <citation type="journal article" date="2013" name="Science">
        <title>Comparative analysis of bat genomes provides insight into the evolution of flight and immunity.</title>
        <authorList>
            <person name="Zhang G."/>
            <person name="Cowled C."/>
            <person name="Shi Z."/>
            <person name="Huang Z."/>
            <person name="Bishop-Lilly K.A."/>
            <person name="Fang X."/>
            <person name="Wynne J.W."/>
            <person name="Xiong Z."/>
            <person name="Baker M.L."/>
            <person name="Zhao W."/>
            <person name="Tachedjian M."/>
            <person name="Zhu Y."/>
            <person name="Zhou P."/>
            <person name="Jiang X."/>
            <person name="Ng J."/>
            <person name="Yang L."/>
            <person name="Wu L."/>
            <person name="Xiao J."/>
            <person name="Feng Y."/>
            <person name="Chen Y."/>
            <person name="Sun X."/>
            <person name="Zhang Y."/>
            <person name="Marsh G.A."/>
            <person name="Crameri G."/>
            <person name="Broder C.C."/>
            <person name="Frey K.G."/>
            <person name="Wang L.F."/>
            <person name="Wang J."/>
        </authorList>
    </citation>
    <scope>NUCLEOTIDE SEQUENCE [LARGE SCALE GENOMIC DNA]</scope>
</reference>
<dbReference type="STRING" id="9402.L5KY94"/>
<keyword evidence="7" id="KW-1185">Reference proteome</keyword>
<comment type="similarity">
    <text evidence="1 2">Belongs to the HPS5 family.</text>
</comment>
<dbReference type="InParanoid" id="L5KY94"/>
<feature type="region of interest" description="Disordered" evidence="3">
    <location>
        <begin position="522"/>
        <end position="571"/>
    </location>
</feature>
<comment type="subcellular location">
    <subcellularLocation>
        <location evidence="2">Cytoplasm</location>
        <location evidence="2">Cytosol</location>
    </subcellularLocation>
</comment>
<feature type="domain" description="HPS5 TPR" evidence="5">
    <location>
        <begin position="684"/>
        <end position="1063"/>
    </location>
</feature>
<feature type="region of interest" description="Disordered" evidence="3">
    <location>
        <begin position="424"/>
        <end position="469"/>
    </location>
</feature>
<evidence type="ECO:0000259" key="4">
    <source>
        <dbReference type="Pfam" id="PF23756"/>
    </source>
</evidence>
<dbReference type="InterPro" id="IPR015943">
    <property type="entry name" value="WD40/YVTN_repeat-like_dom_sf"/>
</dbReference>